<dbReference type="EMBL" id="JABVCQ010000003">
    <property type="protein sequence ID" value="MBB1125041.1"/>
    <property type="molecule type" value="Genomic_DNA"/>
</dbReference>
<dbReference type="Proteomes" id="UP000548632">
    <property type="component" value="Unassembled WGS sequence"/>
</dbReference>
<dbReference type="RefSeq" id="WP_238787362.1">
    <property type="nucleotide sequence ID" value="NZ_JABVCQ010000003.1"/>
</dbReference>
<name>A0A839H628_9GAMM</name>
<dbReference type="AlphaFoldDB" id="A0A839H628"/>
<gene>
    <name evidence="1" type="ORF">HUK38_02200</name>
</gene>
<organism evidence="1 2">
    <name type="scientific">Thiospirillum jenense</name>
    <dbReference type="NCBI Taxonomy" id="1653858"/>
    <lineage>
        <taxon>Bacteria</taxon>
        <taxon>Pseudomonadati</taxon>
        <taxon>Pseudomonadota</taxon>
        <taxon>Gammaproteobacteria</taxon>
        <taxon>Chromatiales</taxon>
        <taxon>Chromatiaceae</taxon>
        <taxon>Thiospirillum</taxon>
    </lineage>
</organism>
<comment type="caution">
    <text evidence="1">The sequence shown here is derived from an EMBL/GenBank/DDBJ whole genome shotgun (WGS) entry which is preliminary data.</text>
</comment>
<sequence length="225" mass="25617">MVGQYSIETWCSAFQYLKDIMMKKITAVGILFVSSFYLTIGNAKDRIIEGVISEYECGDNCYLTIIKSNGKEHTGLCTAALCQKWNENAEMPVKFKGQKVRITVGKEFQYDGSGNVAGEPMDSFDKIILNLENIYFAADTPPTDYIPKEAPLCYQFQVASLEEQLNKIRAKYSNLYDYKIVNNSNGSRSLLAKRKDDQGNEVNYFYSTSPRICNEYQQKRLGSRQ</sequence>
<accession>A0A839H628</accession>
<evidence type="ECO:0000313" key="2">
    <source>
        <dbReference type="Proteomes" id="UP000548632"/>
    </source>
</evidence>
<reference evidence="1 2" key="1">
    <citation type="journal article" date="2020" name="Arch. Microbiol.">
        <title>The genome sequence of the giant phototrophic gammaproteobacterium Thiospirillum jenense gives insight into its physiological properties and phylogenetic relationships.</title>
        <authorList>
            <person name="Imhoff J.F."/>
            <person name="Meyer T.E."/>
            <person name="Kyndt J.A."/>
        </authorList>
    </citation>
    <scope>NUCLEOTIDE SEQUENCE [LARGE SCALE GENOMIC DNA]</scope>
    <source>
        <strain evidence="1 2">DSM 216</strain>
    </source>
</reference>
<keyword evidence="2" id="KW-1185">Reference proteome</keyword>
<protein>
    <submittedName>
        <fullName evidence="1">Uncharacterized protein</fullName>
    </submittedName>
</protein>
<evidence type="ECO:0000313" key="1">
    <source>
        <dbReference type="EMBL" id="MBB1125041.1"/>
    </source>
</evidence>
<proteinExistence type="predicted"/>